<dbReference type="GO" id="GO:1990404">
    <property type="term" value="F:NAD+-protein mono-ADP-ribosyltransferase activity"/>
    <property type="evidence" value="ECO:0007669"/>
    <property type="project" value="TreeGrafter"/>
</dbReference>
<evidence type="ECO:0000256" key="9">
    <source>
        <dbReference type="ARBA" id="ARBA00022771"/>
    </source>
</evidence>
<dbReference type="InterPro" id="IPR056226">
    <property type="entry name" value="WH_PARP12"/>
</dbReference>
<dbReference type="InterPro" id="IPR012317">
    <property type="entry name" value="Poly(ADP-ribose)pol_cat_dom"/>
</dbReference>
<reference evidence="18" key="4">
    <citation type="submission" date="2025-08" db="UniProtKB">
        <authorList>
            <consortium name="Ensembl"/>
        </authorList>
    </citation>
    <scope>IDENTIFICATION</scope>
</reference>
<feature type="domain" description="PARP catalytic" evidence="17">
    <location>
        <begin position="465"/>
        <end position="661"/>
    </location>
</feature>
<gene>
    <name evidence="18" type="primary">LOC103176865</name>
</gene>
<dbReference type="PANTHER" id="PTHR45740">
    <property type="entry name" value="POLY [ADP-RIBOSE] POLYMERASE"/>
    <property type="match status" value="1"/>
</dbReference>
<evidence type="ECO:0000256" key="14">
    <source>
        <dbReference type="PROSITE-ProRule" id="PRU00723"/>
    </source>
</evidence>
<dbReference type="InterPro" id="IPR000571">
    <property type="entry name" value="Znf_CCCH"/>
</dbReference>
<dbReference type="Pfam" id="PF23466">
    <property type="entry name" value="WWE_4"/>
    <property type="match status" value="1"/>
</dbReference>
<feature type="domain" description="C3H1-type" evidence="15">
    <location>
        <begin position="263"/>
        <end position="289"/>
    </location>
</feature>
<keyword evidence="3" id="KW-0963">Cytoplasm</keyword>
<dbReference type="AlphaFoldDB" id="A0A4W3HS34"/>
<name>A0A4W3HS34_CALMI</name>
<proteinExistence type="inferred from homology"/>
<dbReference type="InterPro" id="IPR057602">
    <property type="entry name" value="Zfn-CCCH_PARP12"/>
</dbReference>
<evidence type="ECO:0000256" key="1">
    <source>
        <dbReference type="ARBA" id="ARBA00004123"/>
    </source>
</evidence>
<keyword evidence="11" id="KW-0520">NAD</keyword>
<dbReference type="GeneID" id="103176865"/>
<reference evidence="19" key="2">
    <citation type="journal article" date="2007" name="PLoS Biol.">
        <title>Survey sequencing and comparative analysis of the elephant shark (Callorhinchus milii) genome.</title>
        <authorList>
            <person name="Venkatesh B."/>
            <person name="Kirkness E.F."/>
            <person name="Loh Y.H."/>
            <person name="Halpern A.L."/>
            <person name="Lee A.P."/>
            <person name="Johnson J."/>
            <person name="Dandona N."/>
            <person name="Viswanathan L.D."/>
            <person name="Tay A."/>
            <person name="Venter J.C."/>
            <person name="Strausberg R.L."/>
            <person name="Brenner S."/>
        </authorList>
    </citation>
    <scope>NUCLEOTIDE SEQUENCE [LARGE SCALE GENOMIC DNA]</scope>
</reference>
<feature type="domain" description="WWE" evidence="16">
    <location>
        <begin position="346"/>
        <end position="432"/>
    </location>
</feature>
<dbReference type="GO" id="GO:0003950">
    <property type="term" value="F:NAD+ poly-ADP-ribosyltransferase activity"/>
    <property type="evidence" value="ECO:0007669"/>
    <property type="project" value="InterPro"/>
</dbReference>
<dbReference type="Gene3D" id="3.30.720.50">
    <property type="match status" value="1"/>
</dbReference>
<feature type="domain" description="C3H1-type" evidence="15">
    <location>
        <begin position="184"/>
        <end position="206"/>
    </location>
</feature>
<evidence type="ECO:0000259" key="17">
    <source>
        <dbReference type="PROSITE" id="PS51059"/>
    </source>
</evidence>
<comment type="similarity">
    <text evidence="13">Belongs to the ARTD/PARP family.</text>
</comment>
<organism evidence="18 19">
    <name type="scientific">Callorhinchus milii</name>
    <name type="common">Ghost shark</name>
    <dbReference type="NCBI Taxonomy" id="7868"/>
    <lineage>
        <taxon>Eukaryota</taxon>
        <taxon>Metazoa</taxon>
        <taxon>Chordata</taxon>
        <taxon>Craniata</taxon>
        <taxon>Vertebrata</taxon>
        <taxon>Chondrichthyes</taxon>
        <taxon>Holocephali</taxon>
        <taxon>Chimaeriformes</taxon>
        <taxon>Callorhinchidae</taxon>
        <taxon>Callorhinchus</taxon>
    </lineage>
</organism>
<evidence type="ECO:0000256" key="10">
    <source>
        <dbReference type="ARBA" id="ARBA00022833"/>
    </source>
</evidence>
<dbReference type="PANTHER" id="PTHR45740:SF6">
    <property type="entry name" value="PROTEIN MONO-ADP-RIBOSYLTRANSFERASE PARP12"/>
    <property type="match status" value="1"/>
</dbReference>
<evidence type="ECO:0000256" key="4">
    <source>
        <dbReference type="ARBA" id="ARBA00022553"/>
    </source>
</evidence>
<dbReference type="GeneTree" id="ENSGT00940000154649"/>
<dbReference type="GO" id="GO:0005634">
    <property type="term" value="C:nucleus"/>
    <property type="evidence" value="ECO:0007669"/>
    <property type="project" value="UniProtKB-SubCell"/>
</dbReference>
<dbReference type="KEGG" id="cmk:103176865"/>
<dbReference type="Gene3D" id="3.90.228.10">
    <property type="match status" value="1"/>
</dbReference>
<dbReference type="FunFam" id="3.90.228.10:FF:000008">
    <property type="entry name" value="Poly [ADP-ribose] polymerase"/>
    <property type="match status" value="1"/>
</dbReference>
<evidence type="ECO:0000256" key="13">
    <source>
        <dbReference type="ARBA" id="ARBA00024347"/>
    </source>
</evidence>
<evidence type="ECO:0000256" key="7">
    <source>
        <dbReference type="ARBA" id="ARBA00022723"/>
    </source>
</evidence>
<evidence type="ECO:0000256" key="2">
    <source>
        <dbReference type="ARBA" id="ARBA00004496"/>
    </source>
</evidence>
<feature type="zinc finger region" description="C3H1-type" evidence="14">
    <location>
        <begin position="263"/>
        <end position="289"/>
    </location>
</feature>
<comment type="subcellular location">
    <subcellularLocation>
        <location evidence="2">Cytoplasm</location>
    </subcellularLocation>
    <subcellularLocation>
        <location evidence="1">Nucleus</location>
    </subcellularLocation>
</comment>
<reference evidence="19" key="1">
    <citation type="journal article" date="2006" name="Science">
        <title>Ancient noncoding elements conserved in the human genome.</title>
        <authorList>
            <person name="Venkatesh B."/>
            <person name="Kirkness E.F."/>
            <person name="Loh Y.H."/>
            <person name="Halpern A.L."/>
            <person name="Lee A.P."/>
            <person name="Johnson J."/>
            <person name="Dandona N."/>
            <person name="Viswanathan L.D."/>
            <person name="Tay A."/>
            <person name="Venter J.C."/>
            <person name="Strausberg R.L."/>
            <person name="Brenner S."/>
        </authorList>
    </citation>
    <scope>NUCLEOTIDE SEQUENCE [LARGE SCALE GENOMIC DNA]</scope>
</reference>
<keyword evidence="12" id="KW-0539">Nucleus</keyword>
<keyword evidence="7 14" id="KW-0479">Metal-binding</keyword>
<evidence type="ECO:0000259" key="16">
    <source>
        <dbReference type="PROSITE" id="PS50918"/>
    </source>
</evidence>
<dbReference type="OrthoDB" id="6133115at2759"/>
<dbReference type="InParanoid" id="A0A4W3HS34"/>
<dbReference type="Ensembl" id="ENSCMIT00000020505.1">
    <property type="protein sequence ID" value="ENSCMIP00000020133.1"/>
    <property type="gene ID" value="ENSCMIG00000009307.1"/>
</dbReference>
<keyword evidence="19" id="KW-1185">Reference proteome</keyword>
<protein>
    <submittedName>
        <fullName evidence="18">Poly(ADP-ribose) polymerase family member 12</fullName>
    </submittedName>
</protein>
<dbReference type="Pfam" id="PF00644">
    <property type="entry name" value="PARP"/>
    <property type="match status" value="1"/>
</dbReference>
<keyword evidence="8" id="KW-0677">Repeat</keyword>
<dbReference type="Pfam" id="PF24356">
    <property type="entry name" value="WHD_PARP12"/>
    <property type="match status" value="1"/>
</dbReference>
<accession>A0A4W3HS34</accession>
<dbReference type="InterPro" id="IPR037197">
    <property type="entry name" value="WWE_dom_sf"/>
</dbReference>
<dbReference type="InterPro" id="IPR051712">
    <property type="entry name" value="ARTD-AVP"/>
</dbReference>
<evidence type="ECO:0000313" key="18">
    <source>
        <dbReference type="Ensembl" id="ENSCMIP00000020133.1"/>
    </source>
</evidence>
<feature type="zinc finger region" description="C3H1-type" evidence="14">
    <location>
        <begin position="184"/>
        <end position="206"/>
    </location>
</feature>
<feature type="zinc finger region" description="C3H1-type" evidence="14">
    <location>
        <begin position="98"/>
        <end position="123"/>
    </location>
</feature>
<dbReference type="Pfam" id="PF02825">
    <property type="entry name" value="WWE"/>
    <property type="match status" value="1"/>
</dbReference>
<dbReference type="Proteomes" id="UP000314986">
    <property type="component" value="Unassembled WGS sequence"/>
</dbReference>
<dbReference type="SMART" id="SM00356">
    <property type="entry name" value="ZnF_C3H1"/>
    <property type="match status" value="3"/>
</dbReference>
<dbReference type="InterPro" id="IPR004170">
    <property type="entry name" value="WWE_dom"/>
</dbReference>
<reference evidence="18" key="5">
    <citation type="submission" date="2025-09" db="UniProtKB">
        <authorList>
            <consortium name="Ensembl"/>
        </authorList>
    </citation>
    <scope>IDENTIFICATION</scope>
</reference>
<evidence type="ECO:0000256" key="12">
    <source>
        <dbReference type="ARBA" id="ARBA00023242"/>
    </source>
</evidence>
<dbReference type="Pfam" id="PF25261">
    <property type="entry name" value="zf-CCCH_PARP12"/>
    <property type="match status" value="1"/>
</dbReference>
<dbReference type="CDD" id="cd01439">
    <property type="entry name" value="TCCD_inducible_PARP_like"/>
    <property type="match status" value="1"/>
</dbReference>
<keyword evidence="10 14" id="KW-0862">Zinc</keyword>
<reference evidence="19" key="3">
    <citation type="journal article" date="2014" name="Nature">
        <title>Elephant shark genome provides unique insights into gnathostome evolution.</title>
        <authorList>
            <consortium name="International Elephant Shark Genome Sequencing Consortium"/>
            <person name="Venkatesh B."/>
            <person name="Lee A.P."/>
            <person name="Ravi V."/>
            <person name="Maurya A.K."/>
            <person name="Lian M.M."/>
            <person name="Swann J.B."/>
            <person name="Ohta Y."/>
            <person name="Flajnik M.F."/>
            <person name="Sutoh Y."/>
            <person name="Kasahara M."/>
            <person name="Hoon S."/>
            <person name="Gangu V."/>
            <person name="Roy S.W."/>
            <person name="Irimia M."/>
            <person name="Korzh V."/>
            <person name="Kondrychyn I."/>
            <person name="Lim Z.W."/>
            <person name="Tay B.H."/>
            <person name="Tohari S."/>
            <person name="Kong K.W."/>
            <person name="Ho S."/>
            <person name="Lorente-Galdos B."/>
            <person name="Quilez J."/>
            <person name="Marques-Bonet T."/>
            <person name="Raney B.J."/>
            <person name="Ingham P.W."/>
            <person name="Tay A."/>
            <person name="Hillier L.W."/>
            <person name="Minx P."/>
            <person name="Boehm T."/>
            <person name="Wilson R.K."/>
            <person name="Brenner S."/>
            <person name="Warren W.C."/>
        </authorList>
    </citation>
    <scope>NUCLEOTIDE SEQUENCE [LARGE SCALE GENOMIC DNA]</scope>
</reference>
<keyword evidence="9 14" id="KW-0863">Zinc-finger</keyword>
<dbReference type="PROSITE" id="PS50103">
    <property type="entry name" value="ZF_C3H1"/>
    <property type="match status" value="3"/>
</dbReference>
<dbReference type="GO" id="GO:0005737">
    <property type="term" value="C:cytoplasm"/>
    <property type="evidence" value="ECO:0007669"/>
    <property type="project" value="UniProtKB-SubCell"/>
</dbReference>
<keyword evidence="4" id="KW-0597">Phosphoprotein</keyword>
<sequence>MDVKRVKDYTTKAVCAYGGALEYSALRRAVAKSVTVSDTALSRVVAEAQSFALVPRSGSAVPGTRIAQDTLVLAVTAVRLCKEYVRRGCAGPCGQLHLCRYFVYGNCKFSKGRKICNFSHNITSNHNATIIQNNCLSSLDPKELCQLLLQNDLSLLPEVCLFYNKGPGLNGACNFKESCTKLHICQHFIQGTCKFGSKCKRSHSFESNGSNALEHLSMEFNQALPKIYSNIYNIKNCRSCDSKEKTSTAPFSDSPISPSTDVENEEICLYYVRKNCGFKDKCRLVHYSLPYRWQVYEGAWKDLPNMEEIEKAYCDPKNTSLRSPSVDFKTMRSITKQVRRLSTASSVTKPPHYILTTEWLWYWKDEYGNWIEYGKQEGKHNASITSIELEKAYLANPNGQVEFSAGKYQYFLNFKDMFQKNVLLGTLRDVKRRPRFLSEKAVESQIRSSGKSGQELSGVAQSKSIPAHWDMSAQSDVGYKVIQLQESSEEYNQVQTLFMRTMSSSTIRKIERIQNLPLWEVFQWQKEQMKKSNSGKDVNEKSLFHGTNSSIVDAICQQNFDWRICGAHGTLYGKGSYFARDASYSHNFCKSTQSTRIMFVARVLVGQFTKGSSSFLRPPCKDGTTTSFYDSCVDDNSNPSIFVVFEKHQIYPEYIIEYREK</sequence>
<dbReference type="GO" id="GO:0008270">
    <property type="term" value="F:zinc ion binding"/>
    <property type="evidence" value="ECO:0007669"/>
    <property type="project" value="UniProtKB-KW"/>
</dbReference>
<dbReference type="PROSITE" id="PS50918">
    <property type="entry name" value="WWE"/>
    <property type="match status" value="1"/>
</dbReference>
<dbReference type="Gene3D" id="3.30.1370.210">
    <property type="match status" value="1"/>
</dbReference>
<keyword evidence="6" id="KW-0808">Transferase</keyword>
<keyword evidence="5" id="KW-0328">Glycosyltransferase</keyword>
<evidence type="ECO:0000256" key="5">
    <source>
        <dbReference type="ARBA" id="ARBA00022676"/>
    </source>
</evidence>
<dbReference type="OMA" id="WKDLDNM"/>
<dbReference type="SUPFAM" id="SSF56399">
    <property type="entry name" value="ADP-ribosylation"/>
    <property type="match status" value="1"/>
</dbReference>
<evidence type="ECO:0000256" key="6">
    <source>
        <dbReference type="ARBA" id="ARBA00022679"/>
    </source>
</evidence>
<feature type="domain" description="C3H1-type" evidence="15">
    <location>
        <begin position="98"/>
        <end position="123"/>
    </location>
</feature>
<evidence type="ECO:0000256" key="3">
    <source>
        <dbReference type="ARBA" id="ARBA00022490"/>
    </source>
</evidence>
<dbReference type="PROSITE" id="PS51059">
    <property type="entry name" value="PARP_CATALYTIC"/>
    <property type="match status" value="1"/>
</dbReference>
<evidence type="ECO:0000259" key="15">
    <source>
        <dbReference type="PROSITE" id="PS50103"/>
    </source>
</evidence>
<dbReference type="SUPFAM" id="SSF117839">
    <property type="entry name" value="WWE domain"/>
    <property type="match status" value="1"/>
</dbReference>
<evidence type="ECO:0000256" key="11">
    <source>
        <dbReference type="ARBA" id="ARBA00023027"/>
    </source>
</evidence>
<evidence type="ECO:0000313" key="19">
    <source>
        <dbReference type="Proteomes" id="UP000314986"/>
    </source>
</evidence>
<evidence type="ECO:0000256" key="8">
    <source>
        <dbReference type="ARBA" id="ARBA00022737"/>
    </source>
</evidence>